<feature type="region of interest" description="Disordered" evidence="1">
    <location>
        <begin position="1"/>
        <end position="35"/>
    </location>
</feature>
<evidence type="ECO:0000313" key="3">
    <source>
        <dbReference type="Proteomes" id="UP000283269"/>
    </source>
</evidence>
<dbReference type="InParanoid" id="A0A409VMK9"/>
<organism evidence="2 3">
    <name type="scientific">Psilocybe cyanescens</name>
    <dbReference type="NCBI Taxonomy" id="93625"/>
    <lineage>
        <taxon>Eukaryota</taxon>
        <taxon>Fungi</taxon>
        <taxon>Dikarya</taxon>
        <taxon>Basidiomycota</taxon>
        <taxon>Agaricomycotina</taxon>
        <taxon>Agaricomycetes</taxon>
        <taxon>Agaricomycetidae</taxon>
        <taxon>Agaricales</taxon>
        <taxon>Agaricineae</taxon>
        <taxon>Strophariaceae</taxon>
        <taxon>Psilocybe</taxon>
    </lineage>
</organism>
<feature type="compositionally biased region" description="Low complexity" evidence="1">
    <location>
        <begin position="19"/>
        <end position="28"/>
    </location>
</feature>
<dbReference type="AlphaFoldDB" id="A0A409VMK9"/>
<dbReference type="Proteomes" id="UP000283269">
    <property type="component" value="Unassembled WGS sequence"/>
</dbReference>
<proteinExistence type="predicted"/>
<evidence type="ECO:0000313" key="2">
    <source>
        <dbReference type="EMBL" id="PPQ67505.1"/>
    </source>
</evidence>
<sequence>MSTVRKPTTRRARTQPNLSSPSYSHSPSKALDTDLRERGRRISSDGPVMVLPSSQSHSPSHICFLPPEILAGIFAYCIPTEQFPIPSRTEAPLLLTHISSFWRSVAISTPDLWTSFHINYKDPTEDISLANIWLSRSLNKSLSLSIAVDFGEQPQQAIVDALCRHSKRWKHVRFDFRHLLCPPMYSLDLAQGNVPELTTFEFHARDISNTNVSPITRLLSSAPKVREISWVDDLADMETLLELPLNRLSRLSLSMEHGTLDYLKVLNECPNLEHIRITKPLLQTTHLQSPLFLSKLMSLNISSDLTGILDHLILPALREVRIYSVDNDKHAQPHSILHHASPHVHPHPSPASTPTEIWDPTAFLTLVDRSACSITSLSVTPPMSEVTLLMCLPRMSASLVKLSVEGVVIGDTLLRLLTRPSSRSRTKDDAVMVDGHADDDCLCPKLAEINLDTRVVSSPGVLSGMVRSRLNLRDDSMNNVSWTPMKKLRIVDGHRDLESLKELSRASCTSATSGLVVDIIPKKPSRTRSRNYFFRRKLCASR</sequence>
<reference evidence="2 3" key="1">
    <citation type="journal article" date="2018" name="Evol. Lett.">
        <title>Horizontal gene cluster transfer increased hallucinogenic mushroom diversity.</title>
        <authorList>
            <person name="Reynolds H.T."/>
            <person name="Vijayakumar V."/>
            <person name="Gluck-Thaler E."/>
            <person name="Korotkin H.B."/>
            <person name="Matheny P.B."/>
            <person name="Slot J.C."/>
        </authorList>
    </citation>
    <scope>NUCLEOTIDE SEQUENCE [LARGE SCALE GENOMIC DNA]</scope>
    <source>
        <strain evidence="2 3">2631</strain>
    </source>
</reference>
<protein>
    <submittedName>
        <fullName evidence="2">Uncharacterized protein</fullName>
    </submittedName>
</protein>
<dbReference type="STRING" id="93625.A0A409VMK9"/>
<comment type="caution">
    <text evidence="2">The sequence shown here is derived from an EMBL/GenBank/DDBJ whole genome shotgun (WGS) entry which is preliminary data.</text>
</comment>
<keyword evidence="3" id="KW-1185">Reference proteome</keyword>
<dbReference type="EMBL" id="NHYD01003973">
    <property type="protein sequence ID" value="PPQ67505.1"/>
    <property type="molecule type" value="Genomic_DNA"/>
</dbReference>
<dbReference type="OrthoDB" id="3253362at2759"/>
<accession>A0A409VMK9</accession>
<gene>
    <name evidence="2" type="ORF">CVT25_006047</name>
</gene>
<name>A0A409VMK9_PSICY</name>
<evidence type="ECO:0000256" key="1">
    <source>
        <dbReference type="SAM" id="MobiDB-lite"/>
    </source>
</evidence>